<dbReference type="SUPFAM" id="SSF53474">
    <property type="entry name" value="alpha/beta-Hydrolases"/>
    <property type="match status" value="1"/>
</dbReference>
<dbReference type="Proteomes" id="UP001166286">
    <property type="component" value="Unassembled WGS sequence"/>
</dbReference>
<evidence type="ECO:0000256" key="3">
    <source>
        <dbReference type="ARBA" id="ARBA00022670"/>
    </source>
</evidence>
<comment type="caution">
    <text evidence="8">The sequence shown here is derived from an EMBL/GenBank/DDBJ whole genome shotgun (WGS) entry which is preliminary data.</text>
</comment>
<keyword evidence="9" id="KW-1185">Reference proteome</keyword>
<evidence type="ECO:0000256" key="2">
    <source>
        <dbReference type="ARBA" id="ARBA00022645"/>
    </source>
</evidence>
<evidence type="ECO:0000313" key="8">
    <source>
        <dbReference type="EMBL" id="KAK0514918.1"/>
    </source>
</evidence>
<dbReference type="InterPro" id="IPR029058">
    <property type="entry name" value="AB_hydrolase_fold"/>
</dbReference>
<keyword evidence="6" id="KW-0325">Glycoprotein</keyword>
<dbReference type="GO" id="GO:0006508">
    <property type="term" value="P:proteolysis"/>
    <property type="evidence" value="ECO:0007669"/>
    <property type="project" value="UniProtKB-KW"/>
</dbReference>
<name>A0AA39V3Q4_9LECA</name>
<dbReference type="PANTHER" id="PTHR11802">
    <property type="entry name" value="SERINE PROTEASE FAMILY S10 SERINE CARBOXYPEPTIDASE"/>
    <property type="match status" value="1"/>
</dbReference>
<dbReference type="FunFam" id="3.40.50.1820:FF:000118">
    <property type="entry name" value="Carboxypeptidase"/>
    <property type="match status" value="1"/>
</dbReference>
<keyword evidence="2 7" id="KW-0121">Carboxypeptidase</keyword>
<sequence>MVCQKYFTALAVCTLAFNPVTALKRSHLQSSIERKSTRAEDAVRQATYHKIEARQANTTSRFLNNATQNYKVDSLPDVNLDIGELYSGLIPIDASNASRALFFMFQPTIGPPTDDLTIWLNGGPGCSSLEGFFQENGRFVWQPGTFAPVENPYSWVNLTNMLWVEQPVGTGFSIGEVTATTEEEIAQDFIKFFKNFETTFGIQNFKIYVTGESYAGRYVPYISAAMLDQNDTTYYDLSGAIVYDPCIGQYEYTQEEVVAVPYVQEYNNILNLNASFLAQLESLDQSCGYAAYREKYLTFPPPGNQPAVFFNYTSEANCDVFDMIDNAALEVNPCFDIYEVVQQCPLLWDVLSFPTQLVYTPEGASTYFNRSDVKAAIHAPQYVNWAECTDTRVFIGGTEVDGYYNGGPESEGDLSADPIQKVLPQVIEATNRVLVGNGDFDMIIITNGTLMAIQNMTWNGQLGFQSEPSTPIDITISDLMYPGVFAANGDPGGDGPQGVMGIQHYERGLMWVETFQSGHMQPEFQPSSAYRHLQWLLGMTETI</sequence>
<keyword evidence="5 7" id="KW-0378">Hydrolase</keyword>
<evidence type="ECO:0000256" key="6">
    <source>
        <dbReference type="ARBA" id="ARBA00023180"/>
    </source>
</evidence>
<evidence type="ECO:0000256" key="7">
    <source>
        <dbReference type="RuleBase" id="RU361156"/>
    </source>
</evidence>
<gene>
    <name evidence="8" type="ORF">JMJ35_002297</name>
</gene>
<evidence type="ECO:0000256" key="5">
    <source>
        <dbReference type="ARBA" id="ARBA00022801"/>
    </source>
</evidence>
<dbReference type="InterPro" id="IPR018202">
    <property type="entry name" value="Ser_caboxypep_ser_AS"/>
</dbReference>
<comment type="similarity">
    <text evidence="1 7">Belongs to the peptidase S10 family.</text>
</comment>
<organism evidence="8 9">
    <name type="scientific">Cladonia borealis</name>
    <dbReference type="NCBI Taxonomy" id="184061"/>
    <lineage>
        <taxon>Eukaryota</taxon>
        <taxon>Fungi</taxon>
        <taxon>Dikarya</taxon>
        <taxon>Ascomycota</taxon>
        <taxon>Pezizomycotina</taxon>
        <taxon>Lecanoromycetes</taxon>
        <taxon>OSLEUM clade</taxon>
        <taxon>Lecanoromycetidae</taxon>
        <taxon>Lecanorales</taxon>
        <taxon>Lecanorineae</taxon>
        <taxon>Cladoniaceae</taxon>
        <taxon>Cladonia</taxon>
    </lineage>
</organism>
<protein>
    <recommendedName>
        <fullName evidence="7">Carboxypeptidase</fullName>
        <ecNumber evidence="7">3.4.16.-</ecNumber>
    </recommendedName>
</protein>
<dbReference type="EC" id="3.4.16.-" evidence="7"/>
<dbReference type="InterPro" id="IPR001563">
    <property type="entry name" value="Peptidase_S10"/>
</dbReference>
<dbReference type="AlphaFoldDB" id="A0AA39V3Q4"/>
<dbReference type="EMBL" id="JAFEKC020000004">
    <property type="protein sequence ID" value="KAK0514918.1"/>
    <property type="molecule type" value="Genomic_DNA"/>
</dbReference>
<reference evidence="8" key="1">
    <citation type="submission" date="2023-03" db="EMBL/GenBank/DDBJ databases">
        <title>Complete genome of Cladonia borealis.</title>
        <authorList>
            <person name="Park H."/>
        </authorList>
    </citation>
    <scope>NUCLEOTIDE SEQUENCE</scope>
    <source>
        <strain evidence="8">ANT050790</strain>
    </source>
</reference>
<evidence type="ECO:0000256" key="4">
    <source>
        <dbReference type="ARBA" id="ARBA00022729"/>
    </source>
</evidence>
<dbReference type="GO" id="GO:0004185">
    <property type="term" value="F:serine-type carboxypeptidase activity"/>
    <property type="evidence" value="ECO:0007669"/>
    <property type="project" value="UniProtKB-UniRule"/>
</dbReference>
<keyword evidence="4" id="KW-0732">Signal</keyword>
<evidence type="ECO:0000256" key="1">
    <source>
        <dbReference type="ARBA" id="ARBA00009431"/>
    </source>
</evidence>
<keyword evidence="3 7" id="KW-0645">Protease</keyword>
<dbReference type="PANTHER" id="PTHR11802:SF479">
    <property type="entry name" value="CARBOXYPEPTIDASE"/>
    <property type="match status" value="1"/>
</dbReference>
<dbReference type="InterPro" id="IPR033124">
    <property type="entry name" value="Ser_caboxypep_his_AS"/>
</dbReference>
<dbReference type="PRINTS" id="PR00724">
    <property type="entry name" value="CRBOXYPTASEC"/>
</dbReference>
<dbReference type="PROSITE" id="PS00560">
    <property type="entry name" value="CARBOXYPEPT_SER_HIS"/>
    <property type="match status" value="1"/>
</dbReference>
<dbReference type="PROSITE" id="PS00131">
    <property type="entry name" value="CARBOXYPEPT_SER_SER"/>
    <property type="match status" value="1"/>
</dbReference>
<accession>A0AA39V3Q4</accession>
<dbReference type="Gene3D" id="3.40.50.1820">
    <property type="entry name" value="alpha/beta hydrolase"/>
    <property type="match status" value="1"/>
</dbReference>
<dbReference type="Pfam" id="PF00450">
    <property type="entry name" value="Peptidase_S10"/>
    <property type="match status" value="1"/>
</dbReference>
<proteinExistence type="inferred from homology"/>
<evidence type="ECO:0000313" key="9">
    <source>
        <dbReference type="Proteomes" id="UP001166286"/>
    </source>
</evidence>